<dbReference type="PANTHER" id="PTHR42188">
    <property type="entry name" value="23S RRNA-SPECIFIC ENDONUCLEASE VAPC20"/>
    <property type="match status" value="1"/>
</dbReference>
<dbReference type="PANTHER" id="PTHR42188:SF1">
    <property type="entry name" value="23S RRNA-SPECIFIC ENDONUCLEASE VAPC20"/>
    <property type="match status" value="1"/>
</dbReference>
<dbReference type="HOGENOM" id="CLU_136715_2_0_2"/>
<dbReference type="GO" id="GO:0016075">
    <property type="term" value="P:rRNA catabolic process"/>
    <property type="evidence" value="ECO:0007669"/>
    <property type="project" value="TreeGrafter"/>
</dbReference>
<dbReference type="InterPro" id="IPR029060">
    <property type="entry name" value="PIN-like_dom_sf"/>
</dbReference>
<evidence type="ECO:0000313" key="3">
    <source>
        <dbReference type="Proteomes" id="UP000002071"/>
    </source>
</evidence>
<protein>
    <recommendedName>
        <fullName evidence="1">PIN domain-containing protein</fullName>
    </recommendedName>
</protein>
<dbReference type="RefSeq" id="WP_015788591.1">
    <property type="nucleotide sequence ID" value="NC_013158.1"/>
</dbReference>
<dbReference type="KEGG" id="hut:Huta_0829"/>
<dbReference type="EMBL" id="CP001687">
    <property type="protein sequence ID" value="ACV11014.1"/>
    <property type="molecule type" value="Genomic_DNA"/>
</dbReference>
<dbReference type="STRING" id="519442.Huta_0829"/>
<dbReference type="SUPFAM" id="SSF88723">
    <property type="entry name" value="PIN domain-like"/>
    <property type="match status" value="1"/>
</dbReference>
<dbReference type="GO" id="GO:0004521">
    <property type="term" value="F:RNA endonuclease activity"/>
    <property type="evidence" value="ECO:0007669"/>
    <property type="project" value="InterPro"/>
</dbReference>
<keyword evidence="3" id="KW-1185">Reference proteome</keyword>
<evidence type="ECO:0000313" key="2">
    <source>
        <dbReference type="EMBL" id="ACV11014.1"/>
    </source>
</evidence>
<evidence type="ECO:0000259" key="1">
    <source>
        <dbReference type="Pfam" id="PF01850"/>
    </source>
</evidence>
<dbReference type="eggNOG" id="arCOG04502">
    <property type="taxonomic scope" value="Archaea"/>
</dbReference>
<dbReference type="OrthoDB" id="198094at2157"/>
<sequence>MSRTVDPGAIPLFIDTGAFYARFVGTAQRHDRATAVFEAIGTGEVAYRPLYTSTYVLDELATLILSHRDHDAATAALERVRESPTTVIQPGRADFDRACEEFARYDDHEISFTDHMSGVLADDRDIEHVFTFDPDHFRTLGFTAVPDDTGEGL</sequence>
<proteinExistence type="predicted"/>
<organism evidence="2 3">
    <name type="scientific">Halorhabdus utahensis (strain DSM 12940 / JCM 11049 / AX-2)</name>
    <dbReference type="NCBI Taxonomy" id="519442"/>
    <lineage>
        <taxon>Archaea</taxon>
        <taxon>Methanobacteriati</taxon>
        <taxon>Methanobacteriota</taxon>
        <taxon>Stenosarchaea group</taxon>
        <taxon>Halobacteria</taxon>
        <taxon>Halobacteriales</taxon>
        <taxon>Haloarculaceae</taxon>
        <taxon>Halorhabdus</taxon>
    </lineage>
</organism>
<dbReference type="Proteomes" id="UP000002071">
    <property type="component" value="Chromosome"/>
</dbReference>
<reference evidence="2 3" key="1">
    <citation type="journal article" date="2009" name="Stand. Genomic Sci.">
        <title>Complete genome sequence of Halorhabdus utahensis type strain (AX-2).</title>
        <authorList>
            <person name="Anderson I."/>
            <person name="Tindall B.J."/>
            <person name="Pomrenke H."/>
            <person name="Goker M."/>
            <person name="Lapidus A."/>
            <person name="Nolan M."/>
            <person name="Copeland A."/>
            <person name="Glavina Del Rio T."/>
            <person name="Chen F."/>
            <person name="Tice H."/>
            <person name="Cheng J.F."/>
            <person name="Lucas S."/>
            <person name="Chertkov O."/>
            <person name="Bruce D."/>
            <person name="Brettin T."/>
            <person name="Detter J.C."/>
            <person name="Han C."/>
            <person name="Goodwin L."/>
            <person name="Land M."/>
            <person name="Hauser L."/>
            <person name="Chang Y.J."/>
            <person name="Jeffries C.D."/>
            <person name="Pitluck S."/>
            <person name="Pati A."/>
            <person name="Mavromatis K."/>
            <person name="Ivanova N."/>
            <person name="Ovchinnikova G."/>
            <person name="Chen A."/>
            <person name="Palaniappan K."/>
            <person name="Chain P."/>
            <person name="Rohde M."/>
            <person name="Bristow J."/>
            <person name="Eisen J.A."/>
            <person name="Markowitz V."/>
            <person name="Hugenholtz P."/>
            <person name="Kyrpides N.C."/>
            <person name="Klenk H.P."/>
        </authorList>
    </citation>
    <scope>NUCLEOTIDE SEQUENCE [LARGE SCALE GENOMIC DNA]</scope>
    <source>
        <strain evidence="3">DSM 12940 / JCM 11049 / AX-2</strain>
    </source>
</reference>
<feature type="domain" description="PIN" evidence="1">
    <location>
        <begin position="13"/>
        <end position="138"/>
    </location>
</feature>
<dbReference type="Gene3D" id="3.40.50.1010">
    <property type="entry name" value="5'-nuclease"/>
    <property type="match status" value="1"/>
</dbReference>
<dbReference type="InterPro" id="IPR002716">
    <property type="entry name" value="PIN_dom"/>
</dbReference>
<dbReference type="Pfam" id="PF01850">
    <property type="entry name" value="PIN"/>
    <property type="match status" value="1"/>
</dbReference>
<name>C7NUB7_HALUD</name>
<dbReference type="InterPro" id="IPR039018">
    <property type="entry name" value="VapC20-like"/>
</dbReference>
<dbReference type="AlphaFoldDB" id="C7NUB7"/>
<gene>
    <name evidence="2" type="ordered locus">Huta_0829</name>
</gene>
<dbReference type="GeneID" id="8383102"/>
<accession>C7NUB7</accession>